<dbReference type="OrthoDB" id="8256314at2"/>
<dbReference type="EMBL" id="VIVL01000008">
    <property type="protein sequence ID" value="TWD77950.1"/>
    <property type="molecule type" value="Genomic_DNA"/>
</dbReference>
<dbReference type="Pfam" id="PF14452">
    <property type="entry name" value="Multi_ubiq"/>
    <property type="match status" value="1"/>
</dbReference>
<accession>A0A561BGE4</accession>
<dbReference type="RefSeq" id="WP_145745739.1">
    <property type="nucleotide sequence ID" value="NZ_VIVL01000008.1"/>
</dbReference>
<protein>
    <submittedName>
        <fullName evidence="2">Multiubiquitin</fullName>
    </submittedName>
</protein>
<reference evidence="2 3" key="1">
    <citation type="submission" date="2019-06" db="EMBL/GenBank/DDBJ databases">
        <title>Sorghum-associated microbial communities from plants grown in Nebraska, USA.</title>
        <authorList>
            <person name="Schachtman D."/>
        </authorList>
    </citation>
    <scope>NUCLEOTIDE SEQUENCE [LARGE SCALE GENOMIC DNA]</scope>
    <source>
        <strain evidence="2 3">T529</strain>
    </source>
</reference>
<evidence type="ECO:0000313" key="3">
    <source>
        <dbReference type="Proteomes" id="UP000319722"/>
    </source>
</evidence>
<organism evidence="2 3">
    <name type="scientific">Variovorax beijingensis</name>
    <dbReference type="NCBI Taxonomy" id="2496117"/>
    <lineage>
        <taxon>Bacteria</taxon>
        <taxon>Pseudomonadati</taxon>
        <taxon>Pseudomonadota</taxon>
        <taxon>Betaproteobacteria</taxon>
        <taxon>Burkholderiales</taxon>
        <taxon>Comamonadaceae</taxon>
        <taxon>Variovorax</taxon>
    </lineage>
</organism>
<sequence length="86" mass="9630">MTAIDHKPSHPIEIVIDEVTYFIEDRELTGAQLRAVPKPDVSANRDLFLETPGPRDDVLIEPGKTYRVHRGSRFYTAPSTINPGAE</sequence>
<evidence type="ECO:0000313" key="2">
    <source>
        <dbReference type="EMBL" id="TWD77950.1"/>
    </source>
</evidence>
<evidence type="ECO:0000259" key="1">
    <source>
        <dbReference type="Pfam" id="PF14452"/>
    </source>
</evidence>
<comment type="caution">
    <text evidence="2">The sequence shown here is derived from an EMBL/GenBank/DDBJ whole genome shotgun (WGS) entry which is preliminary data.</text>
</comment>
<dbReference type="Proteomes" id="UP000319722">
    <property type="component" value="Unassembled WGS sequence"/>
</dbReference>
<dbReference type="AlphaFoldDB" id="A0A561BGE4"/>
<feature type="domain" description="Multi-ubiquitin" evidence="1">
    <location>
        <begin position="13"/>
        <end position="77"/>
    </location>
</feature>
<proteinExistence type="predicted"/>
<name>A0A561BGE4_9BURK</name>
<gene>
    <name evidence="2" type="ORF">FB547_1085</name>
</gene>
<dbReference type="InterPro" id="IPR027802">
    <property type="entry name" value="Multi-ubiquitin_dom"/>
</dbReference>